<accession>A0A2A2JTD2</accession>
<keyword evidence="3" id="KW-1185">Reference proteome</keyword>
<protein>
    <submittedName>
        <fullName evidence="2">Uncharacterized protein</fullName>
    </submittedName>
</protein>
<evidence type="ECO:0000256" key="1">
    <source>
        <dbReference type="SAM" id="MobiDB-lite"/>
    </source>
</evidence>
<feature type="compositionally biased region" description="Low complexity" evidence="1">
    <location>
        <begin position="13"/>
        <end position="25"/>
    </location>
</feature>
<sequence length="154" mass="16456">MKRGDNFKGPGIGSVVGVEDVGSDSGKPMMPMDMLIKSSHEIAAKKAKNGPTASRVSVTETQNQRKASTAIFHDHKQKPVAVQAVGAKMNIRQNGRDMMKNSHNNGGQEMKYKPGTIIGSKSFVDWSGQTKAINGKPMAVGGGNFVFGNKQTTH</sequence>
<dbReference type="OrthoDB" id="5846929at2759"/>
<proteinExistence type="predicted"/>
<gene>
    <name evidence="2" type="ORF">WR25_07462</name>
</gene>
<reference evidence="2 3" key="1">
    <citation type="journal article" date="2017" name="Curr. Biol.">
        <title>Genome architecture and evolution of a unichromosomal asexual nematode.</title>
        <authorList>
            <person name="Fradin H."/>
            <person name="Zegar C."/>
            <person name="Gutwein M."/>
            <person name="Lucas J."/>
            <person name="Kovtun M."/>
            <person name="Corcoran D."/>
            <person name="Baugh L.R."/>
            <person name="Kiontke K."/>
            <person name="Gunsalus K."/>
            <person name="Fitch D.H."/>
            <person name="Piano F."/>
        </authorList>
    </citation>
    <scope>NUCLEOTIDE SEQUENCE [LARGE SCALE GENOMIC DNA]</scope>
    <source>
        <strain evidence="2">PF1309</strain>
    </source>
</reference>
<dbReference type="Proteomes" id="UP000218231">
    <property type="component" value="Unassembled WGS sequence"/>
</dbReference>
<organism evidence="2 3">
    <name type="scientific">Diploscapter pachys</name>
    <dbReference type="NCBI Taxonomy" id="2018661"/>
    <lineage>
        <taxon>Eukaryota</taxon>
        <taxon>Metazoa</taxon>
        <taxon>Ecdysozoa</taxon>
        <taxon>Nematoda</taxon>
        <taxon>Chromadorea</taxon>
        <taxon>Rhabditida</taxon>
        <taxon>Rhabditina</taxon>
        <taxon>Rhabditomorpha</taxon>
        <taxon>Rhabditoidea</taxon>
        <taxon>Rhabditidae</taxon>
        <taxon>Diploscapter</taxon>
    </lineage>
</organism>
<feature type="region of interest" description="Disordered" evidence="1">
    <location>
        <begin position="1"/>
        <end position="25"/>
    </location>
</feature>
<dbReference type="EMBL" id="LIAE01010235">
    <property type="protein sequence ID" value="PAV64910.1"/>
    <property type="molecule type" value="Genomic_DNA"/>
</dbReference>
<evidence type="ECO:0000313" key="2">
    <source>
        <dbReference type="EMBL" id="PAV64910.1"/>
    </source>
</evidence>
<name>A0A2A2JTD2_9BILA</name>
<comment type="caution">
    <text evidence="2">The sequence shown here is derived from an EMBL/GenBank/DDBJ whole genome shotgun (WGS) entry which is preliminary data.</text>
</comment>
<evidence type="ECO:0000313" key="3">
    <source>
        <dbReference type="Proteomes" id="UP000218231"/>
    </source>
</evidence>
<dbReference type="AlphaFoldDB" id="A0A2A2JTD2"/>
<dbReference type="STRING" id="2018661.A0A2A2JTD2"/>